<dbReference type="InterPro" id="IPR036852">
    <property type="entry name" value="Peptidase_S8/S53_dom_sf"/>
</dbReference>
<dbReference type="Proteomes" id="UP001597075">
    <property type="component" value="Unassembled WGS sequence"/>
</dbReference>
<evidence type="ECO:0000256" key="2">
    <source>
        <dbReference type="ARBA" id="ARBA00022670"/>
    </source>
</evidence>
<reference evidence="8 9" key="1">
    <citation type="journal article" date="2019" name="Int. J. Syst. Evol. Microbiol.">
        <title>The Global Catalogue of Microorganisms (GCM) 10K type strain sequencing project: providing services to taxonomists for standard genome sequencing and annotation.</title>
        <authorList>
            <consortium name="The Broad Institute Genomics Platform"/>
            <consortium name="The Broad Institute Genome Sequencing Center for Infectious Disease"/>
            <person name="Wu L."/>
            <person name="Ma J."/>
        </authorList>
    </citation>
    <scope>NUCLEOTIDE SEQUENCE [LARGE SCALE GENOMIC DNA]</scope>
    <source>
        <strain evidence="8 9">CGMCC 1.10594</strain>
    </source>
</reference>
<feature type="compositionally biased region" description="Low complexity" evidence="6">
    <location>
        <begin position="37"/>
        <end position="54"/>
    </location>
</feature>
<dbReference type="InterPro" id="IPR050131">
    <property type="entry name" value="Peptidase_S8_subtilisin-like"/>
</dbReference>
<evidence type="ECO:0000256" key="3">
    <source>
        <dbReference type="ARBA" id="ARBA00022801"/>
    </source>
</evidence>
<dbReference type="PANTHER" id="PTHR43806:SF11">
    <property type="entry name" value="CEREVISIN-RELATED"/>
    <property type="match status" value="1"/>
</dbReference>
<evidence type="ECO:0000256" key="4">
    <source>
        <dbReference type="ARBA" id="ARBA00022825"/>
    </source>
</evidence>
<accession>A0ABD6D098</accession>
<comment type="similarity">
    <text evidence="1 5">Belongs to the peptidase S8 family.</text>
</comment>
<dbReference type="PANTHER" id="PTHR43806">
    <property type="entry name" value="PEPTIDASE S8"/>
    <property type="match status" value="1"/>
</dbReference>
<dbReference type="InterPro" id="IPR023828">
    <property type="entry name" value="Peptidase_S8_Ser-AS"/>
</dbReference>
<evidence type="ECO:0000256" key="5">
    <source>
        <dbReference type="PROSITE-ProRule" id="PRU01240"/>
    </source>
</evidence>
<protein>
    <submittedName>
        <fullName evidence="8">S8 family serine peptidase</fullName>
    </submittedName>
</protein>
<name>A0ABD6D098_9EURY</name>
<keyword evidence="2" id="KW-0645">Protease</keyword>
<dbReference type="PROSITE" id="PS00138">
    <property type="entry name" value="SUBTILASE_SER"/>
    <property type="match status" value="1"/>
</dbReference>
<dbReference type="RefSeq" id="WP_256404861.1">
    <property type="nucleotide sequence ID" value="NZ_CP187151.1"/>
</dbReference>
<dbReference type="InterPro" id="IPR000209">
    <property type="entry name" value="Peptidase_S8/S53_dom"/>
</dbReference>
<keyword evidence="3" id="KW-0378">Hydrolase</keyword>
<dbReference type="PRINTS" id="PR00723">
    <property type="entry name" value="SUBTILISIN"/>
</dbReference>
<evidence type="ECO:0000313" key="9">
    <source>
        <dbReference type="Proteomes" id="UP001597075"/>
    </source>
</evidence>
<dbReference type="Gene3D" id="3.40.50.200">
    <property type="entry name" value="Peptidase S8/S53 domain"/>
    <property type="match status" value="2"/>
</dbReference>
<evidence type="ECO:0000256" key="6">
    <source>
        <dbReference type="SAM" id="MobiDB-lite"/>
    </source>
</evidence>
<comment type="caution">
    <text evidence="8">The sequence shown here is derived from an EMBL/GenBank/DDBJ whole genome shotgun (WGS) entry which is preliminary data.</text>
</comment>
<dbReference type="InterPro" id="IPR015500">
    <property type="entry name" value="Peptidase_S8_subtilisin-rel"/>
</dbReference>
<keyword evidence="9" id="KW-1185">Reference proteome</keyword>
<feature type="domain" description="Peptidase S8/S53" evidence="7">
    <location>
        <begin position="142"/>
        <end position="261"/>
    </location>
</feature>
<keyword evidence="4" id="KW-0720">Serine protease</keyword>
<dbReference type="PROSITE" id="PS51892">
    <property type="entry name" value="SUBTILASE"/>
    <property type="match status" value="1"/>
</dbReference>
<evidence type="ECO:0000256" key="1">
    <source>
        <dbReference type="ARBA" id="ARBA00011073"/>
    </source>
</evidence>
<evidence type="ECO:0000313" key="8">
    <source>
        <dbReference type="EMBL" id="MFD1634620.1"/>
    </source>
</evidence>
<dbReference type="GO" id="GO:0008236">
    <property type="term" value="F:serine-type peptidase activity"/>
    <property type="evidence" value="ECO:0007669"/>
    <property type="project" value="UniProtKB-KW"/>
</dbReference>
<dbReference type="EMBL" id="JBHUDL010000010">
    <property type="protein sequence ID" value="MFD1634620.1"/>
    <property type="molecule type" value="Genomic_DNA"/>
</dbReference>
<feature type="region of interest" description="Disordered" evidence="6">
    <location>
        <begin position="28"/>
        <end position="55"/>
    </location>
</feature>
<feature type="domain" description="Peptidase S8/S53" evidence="7">
    <location>
        <begin position="382"/>
        <end position="496"/>
    </location>
</feature>
<sequence>MNKFITGFVVVLIATSGFLYAVPNAGQSQTVEDPDTAQAPDPANNSSSNPAPNSISRDVYRVAATNESAINRSALQEHGDVGTQAGSAIELTTTRTGAAAVSDFPWVEDVRPTAEAVPGNGAGGGTVSSLGVESLHKRGITGEDVSVGVLALGIDTSAPSISDNVVSVRRFDSGSHRSHGTRVAKTVLKTAPDAQLHIAVAGTGVDDEAAISHFQEKDVDIIVHSAGNLYIDDDGEHYLTDDIRAATNDGILFVNSAGNSALSHWEGDFTDADTDGFHEFAPQDERNCITSCYSTYQGQLSISLHWPQEGDGSEYRVRLYNSERDEYVASSRDRYRGGERLSRSGDTQPLEIVIEHTAGPANDELELTISTSGSHELERYVSRSSISAPADVPSAVAVGAYRRYNEQITDYSSRGPTDDGRRGLTVAGYTHIGLSGPRYGGSFSGTSAAAPHVAGVGALVEDATSEDLTAEELRTRLTRHADDVGRPGPDLASGAGVVNATAAVPDRSRSGGQETQVDIVADTSDVDVAPGETVTLSYSLRNSAGGSTSILVEYPGLPDNISLREVDGDVAQNLSGSTPPGLITTAIPAESNTTVTARFGVSEDAATGSYPINAKATIDTQDRTTNVTTTTNVSVTEQDSLVARFGGSDGELGNLDVLRAVNAANNDQEIGGQPVTNLDVLQLVNRVT</sequence>
<evidence type="ECO:0000259" key="7">
    <source>
        <dbReference type="Pfam" id="PF00082"/>
    </source>
</evidence>
<dbReference type="SUPFAM" id="SSF52743">
    <property type="entry name" value="Subtilisin-like"/>
    <property type="match status" value="1"/>
</dbReference>
<proteinExistence type="inferred from homology"/>
<comment type="caution">
    <text evidence="5">Lacks conserved residue(s) required for the propagation of feature annotation.</text>
</comment>
<dbReference type="GO" id="GO:0006508">
    <property type="term" value="P:proteolysis"/>
    <property type="evidence" value="ECO:0007669"/>
    <property type="project" value="UniProtKB-KW"/>
</dbReference>
<gene>
    <name evidence="8" type="ORF">ACFSBJ_12890</name>
</gene>
<dbReference type="AlphaFoldDB" id="A0ABD6D098"/>
<dbReference type="Pfam" id="PF00082">
    <property type="entry name" value="Peptidase_S8"/>
    <property type="match status" value="2"/>
</dbReference>
<organism evidence="8 9">
    <name type="scientific">Haloplanus ruber</name>
    <dbReference type="NCBI Taxonomy" id="869892"/>
    <lineage>
        <taxon>Archaea</taxon>
        <taxon>Methanobacteriati</taxon>
        <taxon>Methanobacteriota</taxon>
        <taxon>Stenosarchaea group</taxon>
        <taxon>Halobacteria</taxon>
        <taxon>Halobacteriales</taxon>
        <taxon>Haloferacaceae</taxon>
        <taxon>Haloplanus</taxon>
    </lineage>
</organism>